<evidence type="ECO:0000256" key="2">
    <source>
        <dbReference type="ARBA" id="ARBA00023015"/>
    </source>
</evidence>
<dbReference type="Proteomes" id="UP000295371">
    <property type="component" value="Unassembled WGS sequence"/>
</dbReference>
<organism evidence="6 7">
    <name type="scientific">Naumannella halotolerans</name>
    <dbReference type="NCBI Taxonomy" id="993414"/>
    <lineage>
        <taxon>Bacteria</taxon>
        <taxon>Bacillati</taxon>
        <taxon>Actinomycetota</taxon>
        <taxon>Actinomycetes</taxon>
        <taxon>Propionibacteriales</taxon>
        <taxon>Propionibacteriaceae</taxon>
        <taxon>Naumannella</taxon>
    </lineage>
</organism>
<dbReference type="OrthoDB" id="189006at2"/>
<keyword evidence="4" id="KW-0804">Transcription</keyword>
<dbReference type="GO" id="GO:0000976">
    <property type="term" value="F:transcription cis-regulatory region binding"/>
    <property type="evidence" value="ECO:0007669"/>
    <property type="project" value="TreeGrafter"/>
</dbReference>
<accession>A0A4R7IYS2</accession>
<evidence type="ECO:0000256" key="4">
    <source>
        <dbReference type="ARBA" id="ARBA00023163"/>
    </source>
</evidence>
<evidence type="ECO:0000313" key="7">
    <source>
        <dbReference type="Proteomes" id="UP000295371"/>
    </source>
</evidence>
<keyword evidence="1" id="KW-0678">Repressor</keyword>
<dbReference type="SUPFAM" id="SSF53822">
    <property type="entry name" value="Periplasmic binding protein-like I"/>
    <property type="match status" value="1"/>
</dbReference>
<feature type="domain" description="HTH lacI-type" evidence="5">
    <location>
        <begin position="8"/>
        <end position="62"/>
    </location>
</feature>
<evidence type="ECO:0000313" key="6">
    <source>
        <dbReference type="EMBL" id="TDT29932.1"/>
    </source>
</evidence>
<dbReference type="EMBL" id="SOAW01000003">
    <property type="protein sequence ID" value="TDT29932.1"/>
    <property type="molecule type" value="Genomic_DNA"/>
</dbReference>
<dbReference type="PROSITE" id="PS50932">
    <property type="entry name" value="HTH_LACI_2"/>
    <property type="match status" value="1"/>
</dbReference>
<dbReference type="InterPro" id="IPR028082">
    <property type="entry name" value="Peripla_BP_I"/>
</dbReference>
<dbReference type="CDD" id="cd01392">
    <property type="entry name" value="HTH_LacI"/>
    <property type="match status" value="1"/>
</dbReference>
<dbReference type="PANTHER" id="PTHR30146">
    <property type="entry name" value="LACI-RELATED TRANSCRIPTIONAL REPRESSOR"/>
    <property type="match status" value="1"/>
</dbReference>
<keyword evidence="2" id="KW-0805">Transcription regulation</keyword>
<dbReference type="GO" id="GO:0003700">
    <property type="term" value="F:DNA-binding transcription factor activity"/>
    <property type="evidence" value="ECO:0007669"/>
    <property type="project" value="TreeGrafter"/>
</dbReference>
<dbReference type="Pfam" id="PF13377">
    <property type="entry name" value="Peripla_BP_3"/>
    <property type="match status" value="1"/>
</dbReference>
<dbReference type="InterPro" id="IPR010982">
    <property type="entry name" value="Lambda_DNA-bd_dom_sf"/>
</dbReference>
<evidence type="ECO:0000259" key="5">
    <source>
        <dbReference type="PROSITE" id="PS50932"/>
    </source>
</evidence>
<evidence type="ECO:0000256" key="1">
    <source>
        <dbReference type="ARBA" id="ARBA00022491"/>
    </source>
</evidence>
<dbReference type="RefSeq" id="WP_133755854.1">
    <property type="nucleotide sequence ID" value="NZ_CP171129.1"/>
</dbReference>
<dbReference type="InterPro" id="IPR000843">
    <property type="entry name" value="HTH_LacI"/>
</dbReference>
<keyword evidence="7" id="KW-1185">Reference proteome</keyword>
<keyword evidence="3" id="KW-0238">DNA-binding</keyword>
<sequence>MAPRGSAPRLADLAERAGVSISTVSHVINGTRFVAPQTRRAVEQALSELGRPARAAAPKNRAVGLVTTAASNPYCGEIIHGVDSEASRNGFAVLLCDSHDDPAREEEAVRTLVSHRVDAVIIAPTRDWQSVTLPILRHHELPFVLVDRTDDVRCDQVTTESQGASRALVDHLLEIGHRRIGMITGVDGISTTTERIAGYREAHLDAQVPVDPSLIVSGRSTVDGGRRATETLLSHPDPPTGLFSANNAMTIGVLLAVRDAGLRIPDDIAVVVFDDLEGAEVFSSPLTAVAQPFVAVGAQAFQLLYRRLQDPLAPRRLVRLPNEIEHRDSCGCHRRQR</sequence>
<dbReference type="SUPFAM" id="SSF47413">
    <property type="entry name" value="lambda repressor-like DNA-binding domains"/>
    <property type="match status" value="1"/>
</dbReference>
<dbReference type="PANTHER" id="PTHR30146:SF148">
    <property type="entry name" value="HTH-TYPE TRANSCRIPTIONAL REPRESSOR PURR-RELATED"/>
    <property type="match status" value="1"/>
</dbReference>
<comment type="caution">
    <text evidence="6">The sequence shown here is derived from an EMBL/GenBank/DDBJ whole genome shotgun (WGS) entry which is preliminary data.</text>
</comment>
<dbReference type="Pfam" id="PF00356">
    <property type="entry name" value="LacI"/>
    <property type="match status" value="1"/>
</dbReference>
<protein>
    <submittedName>
        <fullName evidence="6">LacI family transcriptional regulator</fullName>
    </submittedName>
</protein>
<dbReference type="SMART" id="SM00354">
    <property type="entry name" value="HTH_LACI"/>
    <property type="match status" value="1"/>
</dbReference>
<dbReference type="Gene3D" id="3.40.50.2300">
    <property type="match status" value="2"/>
</dbReference>
<gene>
    <name evidence="6" type="ORF">CLV29_2955</name>
</gene>
<dbReference type="InterPro" id="IPR046335">
    <property type="entry name" value="LacI/GalR-like_sensor"/>
</dbReference>
<proteinExistence type="predicted"/>
<evidence type="ECO:0000256" key="3">
    <source>
        <dbReference type="ARBA" id="ARBA00023125"/>
    </source>
</evidence>
<dbReference type="Gene3D" id="1.10.260.40">
    <property type="entry name" value="lambda repressor-like DNA-binding domains"/>
    <property type="match status" value="1"/>
</dbReference>
<dbReference type="PROSITE" id="PS00356">
    <property type="entry name" value="HTH_LACI_1"/>
    <property type="match status" value="1"/>
</dbReference>
<dbReference type="CDD" id="cd06267">
    <property type="entry name" value="PBP1_LacI_sugar_binding-like"/>
    <property type="match status" value="1"/>
</dbReference>
<reference evidence="6 7" key="1">
    <citation type="submission" date="2019-03" db="EMBL/GenBank/DDBJ databases">
        <title>Genomic Encyclopedia of Archaeal and Bacterial Type Strains, Phase II (KMG-II): from individual species to whole genera.</title>
        <authorList>
            <person name="Goeker M."/>
        </authorList>
    </citation>
    <scope>NUCLEOTIDE SEQUENCE [LARGE SCALE GENOMIC DNA]</scope>
    <source>
        <strain evidence="6 7">DSM 24323</strain>
    </source>
</reference>
<dbReference type="AlphaFoldDB" id="A0A4R7IYS2"/>
<name>A0A4R7IYS2_9ACTN</name>